<evidence type="ECO:0000256" key="1">
    <source>
        <dbReference type="ARBA" id="ARBA00023015"/>
    </source>
</evidence>
<dbReference type="Gene3D" id="1.10.10.60">
    <property type="entry name" value="Homeodomain-like"/>
    <property type="match status" value="1"/>
</dbReference>
<dbReference type="GO" id="GO:0003677">
    <property type="term" value="F:DNA binding"/>
    <property type="evidence" value="ECO:0007669"/>
    <property type="project" value="UniProtKB-UniRule"/>
</dbReference>
<evidence type="ECO:0000313" key="6">
    <source>
        <dbReference type="EMBL" id="SDZ89163.1"/>
    </source>
</evidence>
<feature type="domain" description="HTH tetR-type" evidence="5">
    <location>
        <begin position="6"/>
        <end position="66"/>
    </location>
</feature>
<gene>
    <name evidence="6" type="ORF">SAMN05443550_101346</name>
</gene>
<dbReference type="InterPro" id="IPR036271">
    <property type="entry name" value="Tet_transcr_reg_TetR-rel_C_sf"/>
</dbReference>
<evidence type="ECO:0000313" key="7">
    <source>
        <dbReference type="Proteomes" id="UP000198850"/>
    </source>
</evidence>
<evidence type="ECO:0000256" key="2">
    <source>
        <dbReference type="ARBA" id="ARBA00023125"/>
    </source>
</evidence>
<dbReference type="PANTHER" id="PTHR47506:SF1">
    <property type="entry name" value="HTH-TYPE TRANSCRIPTIONAL REGULATOR YJDC"/>
    <property type="match status" value="1"/>
</dbReference>
<keyword evidence="1" id="KW-0805">Transcription regulation</keyword>
<dbReference type="OrthoDB" id="9795242at2"/>
<evidence type="ECO:0000256" key="3">
    <source>
        <dbReference type="ARBA" id="ARBA00023163"/>
    </source>
</evidence>
<protein>
    <submittedName>
        <fullName evidence="6">Transcriptional regulator, TetR family</fullName>
    </submittedName>
</protein>
<keyword evidence="7" id="KW-1185">Reference proteome</keyword>
<dbReference type="Pfam" id="PF16925">
    <property type="entry name" value="TetR_C_13"/>
    <property type="match status" value="1"/>
</dbReference>
<dbReference type="SUPFAM" id="SSF48498">
    <property type="entry name" value="Tetracyclin repressor-like, C-terminal domain"/>
    <property type="match status" value="1"/>
</dbReference>
<dbReference type="SUPFAM" id="SSF46689">
    <property type="entry name" value="Homeodomain-like"/>
    <property type="match status" value="1"/>
</dbReference>
<reference evidence="6 7" key="1">
    <citation type="submission" date="2016-10" db="EMBL/GenBank/DDBJ databases">
        <authorList>
            <person name="de Groot N.N."/>
        </authorList>
    </citation>
    <scope>NUCLEOTIDE SEQUENCE [LARGE SCALE GENOMIC DNA]</scope>
    <source>
        <strain evidence="6 7">DSM 19033</strain>
    </source>
</reference>
<dbReference type="InterPro" id="IPR011075">
    <property type="entry name" value="TetR_C"/>
</dbReference>
<dbReference type="AlphaFoldDB" id="A0A1H3WPV1"/>
<dbReference type="InterPro" id="IPR009057">
    <property type="entry name" value="Homeodomain-like_sf"/>
</dbReference>
<dbReference type="InterPro" id="IPR001647">
    <property type="entry name" value="HTH_TetR"/>
</dbReference>
<sequence>MARNREFNEQFVIETATELFWTKGYNAVSTQDLINAFGISRSSMYAAYKDKKNLFIIALQHYIQTSAKAVIDELAKDKPFMEIISTILNLIADETIVDTKSKGCFIINTTIELAPHDNEILSIIEKQRENLVDALTLAIQKGIENEELSKSNNPKFLANYFYSIINGLRVDAKVSKDKQSYDQTIKLALKVIETA</sequence>
<keyword evidence="3" id="KW-0804">Transcription</keyword>
<dbReference type="Gene3D" id="1.10.357.10">
    <property type="entry name" value="Tetracycline Repressor, domain 2"/>
    <property type="match status" value="1"/>
</dbReference>
<dbReference type="Pfam" id="PF00440">
    <property type="entry name" value="TetR_N"/>
    <property type="match status" value="1"/>
</dbReference>
<keyword evidence="2 4" id="KW-0238">DNA-binding</keyword>
<name>A0A1H3WPV1_9SPHI</name>
<dbReference type="EMBL" id="FNRA01000001">
    <property type="protein sequence ID" value="SDZ89163.1"/>
    <property type="molecule type" value="Genomic_DNA"/>
</dbReference>
<feature type="DNA-binding region" description="H-T-H motif" evidence="4">
    <location>
        <begin position="29"/>
        <end position="48"/>
    </location>
</feature>
<evidence type="ECO:0000259" key="5">
    <source>
        <dbReference type="PROSITE" id="PS50977"/>
    </source>
</evidence>
<dbReference type="PRINTS" id="PR00455">
    <property type="entry name" value="HTHTETR"/>
</dbReference>
<organism evidence="6 7">
    <name type="scientific">Pedobacter hartonius</name>
    <dbReference type="NCBI Taxonomy" id="425514"/>
    <lineage>
        <taxon>Bacteria</taxon>
        <taxon>Pseudomonadati</taxon>
        <taxon>Bacteroidota</taxon>
        <taxon>Sphingobacteriia</taxon>
        <taxon>Sphingobacteriales</taxon>
        <taxon>Sphingobacteriaceae</taxon>
        <taxon>Pedobacter</taxon>
    </lineage>
</organism>
<dbReference type="PROSITE" id="PS50977">
    <property type="entry name" value="HTH_TETR_2"/>
    <property type="match status" value="1"/>
</dbReference>
<dbReference type="RefSeq" id="WP_090554525.1">
    <property type="nucleotide sequence ID" value="NZ_FNRA01000001.1"/>
</dbReference>
<dbReference type="Proteomes" id="UP000198850">
    <property type="component" value="Unassembled WGS sequence"/>
</dbReference>
<accession>A0A1H3WPV1</accession>
<evidence type="ECO:0000256" key="4">
    <source>
        <dbReference type="PROSITE-ProRule" id="PRU00335"/>
    </source>
</evidence>
<proteinExistence type="predicted"/>
<dbReference type="PANTHER" id="PTHR47506">
    <property type="entry name" value="TRANSCRIPTIONAL REGULATORY PROTEIN"/>
    <property type="match status" value="1"/>
</dbReference>